<organism evidence="1 2">
    <name type="scientific">Citrus x changshan-huyou</name>
    <dbReference type="NCBI Taxonomy" id="2935761"/>
    <lineage>
        <taxon>Eukaryota</taxon>
        <taxon>Viridiplantae</taxon>
        <taxon>Streptophyta</taxon>
        <taxon>Embryophyta</taxon>
        <taxon>Tracheophyta</taxon>
        <taxon>Spermatophyta</taxon>
        <taxon>Magnoliopsida</taxon>
        <taxon>eudicotyledons</taxon>
        <taxon>Gunneridae</taxon>
        <taxon>Pentapetalae</taxon>
        <taxon>rosids</taxon>
        <taxon>malvids</taxon>
        <taxon>Sapindales</taxon>
        <taxon>Rutaceae</taxon>
        <taxon>Aurantioideae</taxon>
        <taxon>Citrus</taxon>
    </lineage>
</organism>
<evidence type="ECO:0000313" key="1">
    <source>
        <dbReference type="EMBL" id="KAK9230181.1"/>
    </source>
</evidence>
<dbReference type="Proteomes" id="UP001428341">
    <property type="component" value="Unassembled WGS sequence"/>
</dbReference>
<sequence length="102" mass="11642">MMARCGTCSDNNVLRRASTRGQVRLRGRWRSVDNVTSPLVLGIRDLRVMVAGEVSYHESFHFLSLLLSKSFEGKESFTPSDFSNPNKFPSETERDMCLLFHD</sequence>
<evidence type="ECO:0000313" key="2">
    <source>
        <dbReference type="Proteomes" id="UP001428341"/>
    </source>
</evidence>
<dbReference type="EMBL" id="JBCGBO010000001">
    <property type="protein sequence ID" value="KAK9230181.1"/>
    <property type="molecule type" value="Genomic_DNA"/>
</dbReference>
<reference evidence="1 2" key="1">
    <citation type="submission" date="2024-05" db="EMBL/GenBank/DDBJ databases">
        <title>Haplotype-resolved chromosome-level genome assembly of Huyou (Citrus changshanensis).</title>
        <authorList>
            <person name="Miao C."/>
            <person name="Chen W."/>
            <person name="Wu Y."/>
            <person name="Wang L."/>
            <person name="Zhao S."/>
            <person name="Grierson D."/>
            <person name="Xu C."/>
            <person name="Chen K."/>
        </authorList>
    </citation>
    <scope>NUCLEOTIDE SEQUENCE [LARGE SCALE GENOMIC DNA]</scope>
    <source>
        <strain evidence="1">01-14</strain>
        <tissue evidence="1">Leaf</tissue>
    </source>
</reference>
<name>A0AAP0N3X6_9ROSI</name>
<gene>
    <name evidence="1" type="ORF">WN944_023148</name>
</gene>
<comment type="caution">
    <text evidence="1">The sequence shown here is derived from an EMBL/GenBank/DDBJ whole genome shotgun (WGS) entry which is preliminary data.</text>
</comment>
<dbReference type="AlphaFoldDB" id="A0AAP0N3X6"/>
<accession>A0AAP0N3X6</accession>
<proteinExistence type="predicted"/>
<keyword evidence="2" id="KW-1185">Reference proteome</keyword>
<protein>
    <submittedName>
        <fullName evidence="1">Uncharacterized protein</fullName>
    </submittedName>
</protein>